<evidence type="ECO:0000313" key="1">
    <source>
        <dbReference type="EMBL" id="KAJ7423891.1"/>
    </source>
</evidence>
<gene>
    <name evidence="1" type="ORF">WISP_31538</name>
</gene>
<protein>
    <submittedName>
        <fullName evidence="1">Uncharacterized protein</fullName>
    </submittedName>
</protein>
<evidence type="ECO:0000313" key="2">
    <source>
        <dbReference type="Proteomes" id="UP001145742"/>
    </source>
</evidence>
<comment type="caution">
    <text evidence="1">The sequence shown here is derived from an EMBL/GenBank/DDBJ whole genome shotgun (WGS) entry which is preliminary data.</text>
</comment>
<accession>A0ABQ9DQL5</accession>
<name>A0ABQ9DQL5_9PASS</name>
<organism evidence="1 2">
    <name type="scientific">Willisornis vidua</name>
    <name type="common">Xingu scale-backed antbird</name>
    <dbReference type="NCBI Taxonomy" id="1566151"/>
    <lineage>
        <taxon>Eukaryota</taxon>
        <taxon>Metazoa</taxon>
        <taxon>Chordata</taxon>
        <taxon>Craniata</taxon>
        <taxon>Vertebrata</taxon>
        <taxon>Euteleostomi</taxon>
        <taxon>Archelosauria</taxon>
        <taxon>Archosauria</taxon>
        <taxon>Dinosauria</taxon>
        <taxon>Saurischia</taxon>
        <taxon>Theropoda</taxon>
        <taxon>Coelurosauria</taxon>
        <taxon>Aves</taxon>
        <taxon>Neognathae</taxon>
        <taxon>Neoaves</taxon>
        <taxon>Telluraves</taxon>
        <taxon>Australaves</taxon>
        <taxon>Passeriformes</taxon>
        <taxon>Thamnophilidae</taxon>
        <taxon>Willisornis</taxon>
    </lineage>
</organism>
<reference evidence="1" key="1">
    <citation type="submission" date="2019-10" db="EMBL/GenBank/DDBJ databases">
        <authorList>
            <person name="Soares A.E.R."/>
            <person name="Aleixo A."/>
            <person name="Schneider P."/>
            <person name="Miyaki C.Y."/>
            <person name="Schneider M.P."/>
            <person name="Mello C."/>
            <person name="Vasconcelos A.T.R."/>
        </authorList>
    </citation>
    <scope>NUCLEOTIDE SEQUENCE</scope>
    <source>
        <tissue evidence="1">Muscle</tissue>
    </source>
</reference>
<sequence length="200" mass="22515">MVTSRKQWPTVQCLNREVVRGGAQGSILGPVPFTVFISDTDIDINISDMLIKPGNYTKLSCAVDIPKGWDSFQRDLDKPEKWIHGNLMRFNKVKYKVMYLGWGNTPDQYRLGDEGIESSPLEKELGVLVDEKLGMRQQCALAAQKAKCILGCIKRGMASRMYPTLVRPHWSTESCSGVLGTEKTCWSGSRRQPQDDWKTG</sequence>
<dbReference type="Proteomes" id="UP001145742">
    <property type="component" value="Unassembled WGS sequence"/>
</dbReference>
<proteinExistence type="predicted"/>
<dbReference type="EMBL" id="WHWB01032767">
    <property type="protein sequence ID" value="KAJ7423891.1"/>
    <property type="molecule type" value="Genomic_DNA"/>
</dbReference>
<dbReference type="PANTHER" id="PTHR33332">
    <property type="entry name" value="REVERSE TRANSCRIPTASE DOMAIN-CONTAINING PROTEIN"/>
    <property type="match status" value="1"/>
</dbReference>
<keyword evidence="2" id="KW-1185">Reference proteome</keyword>